<dbReference type="AlphaFoldDB" id="A0A4D4MA85"/>
<organism evidence="1 4">
    <name type="scientific">Streptomyces avermitilis</name>
    <dbReference type="NCBI Taxonomy" id="33903"/>
    <lineage>
        <taxon>Bacteria</taxon>
        <taxon>Bacillati</taxon>
        <taxon>Actinomycetota</taxon>
        <taxon>Actinomycetes</taxon>
        <taxon>Kitasatosporales</taxon>
        <taxon>Streptomycetaceae</taxon>
        <taxon>Streptomyces</taxon>
    </lineage>
</organism>
<dbReference type="EMBL" id="BJHY01000001">
    <property type="protein sequence ID" value="GDY71055.1"/>
    <property type="molecule type" value="Genomic_DNA"/>
</dbReference>
<accession>A0A4D4MA85</accession>
<dbReference type="Proteomes" id="UP000299211">
    <property type="component" value="Unassembled WGS sequence"/>
</dbReference>
<dbReference type="EMBL" id="BJHX01000001">
    <property type="protein sequence ID" value="GDY68569.1"/>
    <property type="molecule type" value="Genomic_DNA"/>
</dbReference>
<proteinExistence type="predicted"/>
<comment type="caution">
    <text evidence="1">The sequence shown here is derived from an EMBL/GenBank/DDBJ whole genome shotgun (WGS) entry which is preliminary data.</text>
</comment>
<sequence length="111" mass="11785">MREAIARHGDRVELDLSYGSPAACGSACFVQLALDLLARMPMLALIGKARARRRWRSSRAVIGTVASQATNSWAAAPGLHSDDLAVGVSAAVVAHGVVQVARHPRDPLPRH</sequence>
<evidence type="ECO:0000313" key="1">
    <source>
        <dbReference type="EMBL" id="GDY68569.1"/>
    </source>
</evidence>
<evidence type="ECO:0000313" key="2">
    <source>
        <dbReference type="EMBL" id="GDY71055.1"/>
    </source>
</evidence>
<dbReference type="Proteomes" id="UP000302139">
    <property type="component" value="Unassembled WGS sequence"/>
</dbReference>
<evidence type="ECO:0000313" key="4">
    <source>
        <dbReference type="Proteomes" id="UP000302139"/>
    </source>
</evidence>
<protein>
    <submittedName>
        <fullName evidence="1">Uncharacterized protein</fullName>
    </submittedName>
</protein>
<evidence type="ECO:0000313" key="3">
    <source>
        <dbReference type="Proteomes" id="UP000299211"/>
    </source>
</evidence>
<reference evidence="1 4" key="2">
    <citation type="submission" date="2019-04" db="EMBL/GenBank/DDBJ databases">
        <title>Draft genome sequences of Streptomyces avermitilis NBRC 14893.</title>
        <authorList>
            <person name="Komaki H."/>
            <person name="Tamura T."/>
            <person name="Hosoyama A."/>
        </authorList>
    </citation>
    <scope>NUCLEOTIDE SEQUENCE [LARGE SCALE GENOMIC DNA]</scope>
    <source>
        <strain evidence="1 4">NBRC 14893</strain>
    </source>
</reference>
<reference evidence="2 3" key="1">
    <citation type="submission" date="2019-04" db="EMBL/GenBank/DDBJ databases">
        <title>Draft genome sequences of Streptomyces avermitilis ATCC 31267.</title>
        <authorList>
            <person name="Komaki H."/>
            <person name="Tamura T."/>
            <person name="Hosoyama A."/>
        </authorList>
    </citation>
    <scope>NUCLEOTIDE SEQUENCE [LARGE SCALE GENOMIC DNA]</scope>
    <source>
        <strain evidence="2 3">ATCC 31267</strain>
    </source>
</reference>
<gene>
    <name evidence="1" type="ORF">SAV14893_079620</name>
    <name evidence="2" type="ORF">SAV31267_005400</name>
</gene>
<name>A0A4D4MA85_STRAX</name>